<dbReference type="EMBL" id="CAEZSV010000118">
    <property type="protein sequence ID" value="CAB4555168.1"/>
    <property type="molecule type" value="Genomic_DNA"/>
</dbReference>
<dbReference type="PANTHER" id="PTHR42760:SF133">
    <property type="entry name" value="3-OXOACYL-[ACYL-CARRIER-PROTEIN] REDUCTASE"/>
    <property type="match status" value="1"/>
</dbReference>
<dbReference type="PRINTS" id="PR00081">
    <property type="entry name" value="GDHRDH"/>
</dbReference>
<dbReference type="SUPFAM" id="SSF51735">
    <property type="entry name" value="NAD(P)-binding Rossmann-fold domains"/>
    <property type="match status" value="1"/>
</dbReference>
<dbReference type="InterPro" id="IPR020904">
    <property type="entry name" value="Sc_DH/Rdtase_CS"/>
</dbReference>
<name>A0A6J6CZR0_9ZZZZ</name>
<dbReference type="Pfam" id="PF13561">
    <property type="entry name" value="adh_short_C2"/>
    <property type="match status" value="1"/>
</dbReference>
<dbReference type="Gene3D" id="3.40.50.720">
    <property type="entry name" value="NAD(P)-binding Rossmann-like Domain"/>
    <property type="match status" value="1"/>
</dbReference>
<dbReference type="PROSITE" id="PS00061">
    <property type="entry name" value="ADH_SHORT"/>
    <property type="match status" value="1"/>
</dbReference>
<reference evidence="3" key="1">
    <citation type="submission" date="2020-05" db="EMBL/GenBank/DDBJ databases">
        <authorList>
            <person name="Chiriac C."/>
            <person name="Salcher M."/>
            <person name="Ghai R."/>
            <person name="Kavagutti S V."/>
        </authorList>
    </citation>
    <scope>NUCLEOTIDE SEQUENCE</scope>
</reference>
<dbReference type="AlphaFoldDB" id="A0A6J6CZR0"/>
<dbReference type="PANTHER" id="PTHR42760">
    <property type="entry name" value="SHORT-CHAIN DEHYDROGENASES/REDUCTASES FAMILY MEMBER"/>
    <property type="match status" value="1"/>
</dbReference>
<comment type="similarity">
    <text evidence="1">Belongs to the short-chain dehydrogenases/reductases (SDR) family.</text>
</comment>
<dbReference type="InterPro" id="IPR002347">
    <property type="entry name" value="SDR_fam"/>
</dbReference>
<evidence type="ECO:0000256" key="1">
    <source>
        <dbReference type="ARBA" id="ARBA00006484"/>
    </source>
</evidence>
<dbReference type="GO" id="GO:0016616">
    <property type="term" value="F:oxidoreductase activity, acting on the CH-OH group of donors, NAD or NADP as acceptor"/>
    <property type="evidence" value="ECO:0007669"/>
    <property type="project" value="TreeGrafter"/>
</dbReference>
<keyword evidence="2" id="KW-0560">Oxidoreductase</keyword>
<gene>
    <name evidence="3" type="ORF">UFOPK1506_00706</name>
</gene>
<accession>A0A6J6CZR0</accession>
<dbReference type="CDD" id="cd05233">
    <property type="entry name" value="SDR_c"/>
    <property type="match status" value="1"/>
</dbReference>
<protein>
    <submittedName>
        <fullName evidence="3">Unannotated protein</fullName>
    </submittedName>
</protein>
<dbReference type="FunFam" id="3.40.50.720:FF:000084">
    <property type="entry name" value="Short-chain dehydrogenase reductase"/>
    <property type="match status" value="1"/>
</dbReference>
<organism evidence="3">
    <name type="scientific">freshwater metagenome</name>
    <dbReference type="NCBI Taxonomy" id="449393"/>
    <lineage>
        <taxon>unclassified sequences</taxon>
        <taxon>metagenomes</taxon>
        <taxon>ecological metagenomes</taxon>
    </lineage>
</organism>
<evidence type="ECO:0000313" key="3">
    <source>
        <dbReference type="EMBL" id="CAB4555168.1"/>
    </source>
</evidence>
<sequence>MSALTLGDGLVGKVALVTGASSGIGRATALLFAREGMTVCATSRDEAGLQELESEMPAGNHMYRVLDLQDVQGCEALVAEVDARYQGIYVLAHIGAYLRRKDLFDVTEEDWDVQLDVNLRSAFFLNRAVGKVMIERNIPGRIINFSSSSWLVGPMKGSDSYVASKGGVVSLARGFARQFGPHGIRVNVIAPGQINTPMQHVDNDPKIVADAAAACPLRRMGEPEELARVTLFLASDNASFVNGATINVSGGLLMY</sequence>
<dbReference type="InterPro" id="IPR036291">
    <property type="entry name" value="NAD(P)-bd_dom_sf"/>
</dbReference>
<proteinExistence type="inferred from homology"/>
<evidence type="ECO:0000256" key="2">
    <source>
        <dbReference type="ARBA" id="ARBA00023002"/>
    </source>
</evidence>